<sequence>MNRIIPIAALFLLAMSNAMAKDCTPADAEAADLAVDSLSSWQAVSENYSHYGQCDDGSIAEGNSEAVIRLLVDKWNTLPALDALAKKNPAFGDWVLNHIDTTLDSGDLEAVARRAQKNCPDHSKQLCEKVGSAADQALEEQKDP</sequence>
<evidence type="ECO:0000313" key="2">
    <source>
        <dbReference type="EMBL" id="MDK9362796.1"/>
    </source>
</evidence>
<feature type="signal peptide" evidence="1">
    <location>
        <begin position="1"/>
        <end position="20"/>
    </location>
</feature>
<evidence type="ECO:0000256" key="1">
    <source>
        <dbReference type="SAM" id="SignalP"/>
    </source>
</evidence>
<evidence type="ECO:0008006" key="4">
    <source>
        <dbReference type="Google" id="ProtNLM"/>
    </source>
</evidence>
<dbReference type="EMBL" id="JASSOM010000045">
    <property type="protein sequence ID" value="MDK9362796.1"/>
    <property type="molecule type" value="Genomic_DNA"/>
</dbReference>
<evidence type="ECO:0000313" key="3">
    <source>
        <dbReference type="Proteomes" id="UP001223214"/>
    </source>
</evidence>
<dbReference type="RefSeq" id="WP_285148241.1">
    <property type="nucleotide sequence ID" value="NZ_JASSOM010000045.1"/>
</dbReference>
<protein>
    <recommendedName>
        <fullName evidence="4">Secreted protein</fullName>
    </recommendedName>
</protein>
<dbReference type="AlphaFoldDB" id="A0AAP4FSE2"/>
<organism evidence="2 3">
    <name type="scientific">Lelliottia wanjuensis</name>
    <dbReference type="NCBI Taxonomy" id="3050585"/>
    <lineage>
        <taxon>Bacteria</taxon>
        <taxon>Pseudomonadati</taxon>
        <taxon>Pseudomonadota</taxon>
        <taxon>Gammaproteobacteria</taxon>
        <taxon>Enterobacterales</taxon>
        <taxon>Enterobacteriaceae</taxon>
        <taxon>Lelliottia</taxon>
    </lineage>
</organism>
<name>A0AAP4FSE2_9ENTR</name>
<dbReference type="Proteomes" id="UP001223214">
    <property type="component" value="Unassembled WGS sequence"/>
</dbReference>
<accession>A0AAP4FSE2</accession>
<proteinExistence type="predicted"/>
<reference evidence="2 3" key="1">
    <citation type="submission" date="2023-06" db="EMBL/GenBank/DDBJ databases">
        <title>Identification and characterization of antibiotic-resistant Gram-negative bacteria.</title>
        <authorList>
            <person name="Cho G.-S."/>
            <person name="Lee J."/>
            <person name="Tai E."/>
            <person name="Jeong S."/>
            <person name="Kim I."/>
            <person name="Kim B.-E."/>
            <person name="Jeong M.-I."/>
            <person name="Oh K.-K."/>
            <person name="Franz C.M.A.P."/>
        </authorList>
    </citation>
    <scope>NUCLEOTIDE SEQUENCE [LARGE SCALE GENOMIC DNA]</scope>
    <source>
        <strain evidence="2 3">V106_12</strain>
    </source>
</reference>
<keyword evidence="3" id="KW-1185">Reference proteome</keyword>
<gene>
    <name evidence="2" type="ORF">QQF32_06280</name>
</gene>
<keyword evidence="1" id="KW-0732">Signal</keyword>
<feature type="chain" id="PRO_5042909842" description="Secreted protein" evidence="1">
    <location>
        <begin position="21"/>
        <end position="144"/>
    </location>
</feature>
<comment type="caution">
    <text evidence="2">The sequence shown here is derived from an EMBL/GenBank/DDBJ whole genome shotgun (WGS) entry which is preliminary data.</text>
</comment>